<organism evidence="6 7">
    <name type="scientific">Salinisphaera japonica YTM-1</name>
    <dbReference type="NCBI Taxonomy" id="1209778"/>
    <lineage>
        <taxon>Bacteria</taxon>
        <taxon>Pseudomonadati</taxon>
        <taxon>Pseudomonadota</taxon>
        <taxon>Gammaproteobacteria</taxon>
        <taxon>Salinisphaerales</taxon>
        <taxon>Salinisphaeraceae</taxon>
        <taxon>Salinisphaera</taxon>
    </lineage>
</organism>
<dbReference type="Gene3D" id="3.90.1590.10">
    <property type="entry name" value="glutathione-dependent formaldehyde- activating enzyme (gfa)"/>
    <property type="match status" value="1"/>
</dbReference>
<comment type="similarity">
    <text evidence="1">Belongs to the Gfa family.</text>
</comment>
<keyword evidence="3" id="KW-0862">Zinc</keyword>
<gene>
    <name evidence="6" type="ORF">SAJA_08185</name>
</gene>
<keyword evidence="2" id="KW-0479">Metal-binding</keyword>
<evidence type="ECO:0000256" key="3">
    <source>
        <dbReference type="ARBA" id="ARBA00022833"/>
    </source>
</evidence>
<reference evidence="6 7" key="1">
    <citation type="submission" date="2013-10" db="EMBL/GenBank/DDBJ databases">
        <title>Salinisphaera japonica YTM-1 Genome Sequencing.</title>
        <authorList>
            <person name="Lai Q."/>
            <person name="Li C."/>
            <person name="Shao Z."/>
        </authorList>
    </citation>
    <scope>NUCLEOTIDE SEQUENCE [LARGE SCALE GENOMIC DNA]</scope>
    <source>
        <strain evidence="6 7">YTM-1</strain>
    </source>
</reference>
<dbReference type="PANTHER" id="PTHR33337:SF40">
    <property type="entry name" value="CENP-V_GFA DOMAIN-CONTAINING PROTEIN-RELATED"/>
    <property type="match status" value="1"/>
</dbReference>
<sequence length="148" mass="16526">MATIYHLACDCGAVELDVSGTPVVSAYCHCRSCREMYGVEMLSASAWANDAVTRRVAAGTDLIAHRQPGRRMWRYHCAACGRLVHGRNRHGYLVIPTERFRVAGDDRLPGPLEPTVHLFYDQRVIDMGDELPRHADDGDLFSKSHTEA</sequence>
<dbReference type="PANTHER" id="PTHR33337">
    <property type="entry name" value="GFA DOMAIN-CONTAINING PROTEIN"/>
    <property type="match status" value="1"/>
</dbReference>
<dbReference type="SUPFAM" id="SSF51316">
    <property type="entry name" value="Mss4-like"/>
    <property type="match status" value="1"/>
</dbReference>
<dbReference type="RefSeq" id="WP_184999803.1">
    <property type="nucleotide sequence ID" value="NZ_AYKG01000023.1"/>
</dbReference>
<evidence type="ECO:0000259" key="5">
    <source>
        <dbReference type="PROSITE" id="PS51891"/>
    </source>
</evidence>
<dbReference type="EMBL" id="AYKG01000023">
    <property type="protein sequence ID" value="ROO28047.1"/>
    <property type="molecule type" value="Genomic_DNA"/>
</dbReference>
<dbReference type="GO" id="GO:0046872">
    <property type="term" value="F:metal ion binding"/>
    <property type="evidence" value="ECO:0007669"/>
    <property type="project" value="UniProtKB-KW"/>
</dbReference>
<keyword evidence="7" id="KW-1185">Reference proteome</keyword>
<dbReference type="PROSITE" id="PS51891">
    <property type="entry name" value="CENP_V_GFA"/>
    <property type="match status" value="1"/>
</dbReference>
<dbReference type="AlphaFoldDB" id="A0A423PR43"/>
<evidence type="ECO:0000256" key="2">
    <source>
        <dbReference type="ARBA" id="ARBA00022723"/>
    </source>
</evidence>
<dbReference type="GO" id="GO:0016846">
    <property type="term" value="F:carbon-sulfur lyase activity"/>
    <property type="evidence" value="ECO:0007669"/>
    <property type="project" value="InterPro"/>
</dbReference>
<comment type="caution">
    <text evidence="6">The sequence shown here is derived from an EMBL/GenBank/DDBJ whole genome shotgun (WGS) entry which is preliminary data.</text>
</comment>
<keyword evidence="4" id="KW-0456">Lyase</keyword>
<evidence type="ECO:0000313" key="7">
    <source>
        <dbReference type="Proteomes" id="UP000285310"/>
    </source>
</evidence>
<evidence type="ECO:0000313" key="6">
    <source>
        <dbReference type="EMBL" id="ROO28047.1"/>
    </source>
</evidence>
<dbReference type="InterPro" id="IPR006913">
    <property type="entry name" value="CENP-V/GFA"/>
</dbReference>
<evidence type="ECO:0000256" key="4">
    <source>
        <dbReference type="ARBA" id="ARBA00023239"/>
    </source>
</evidence>
<protein>
    <recommendedName>
        <fullName evidence="5">CENP-V/GFA domain-containing protein</fullName>
    </recommendedName>
</protein>
<dbReference type="InterPro" id="IPR011057">
    <property type="entry name" value="Mss4-like_sf"/>
</dbReference>
<dbReference type="Proteomes" id="UP000285310">
    <property type="component" value="Unassembled WGS sequence"/>
</dbReference>
<name>A0A423PR43_9GAMM</name>
<accession>A0A423PR43</accession>
<evidence type="ECO:0000256" key="1">
    <source>
        <dbReference type="ARBA" id="ARBA00005495"/>
    </source>
</evidence>
<proteinExistence type="inferred from homology"/>
<feature type="domain" description="CENP-V/GFA" evidence="5">
    <location>
        <begin position="5"/>
        <end position="121"/>
    </location>
</feature>
<dbReference type="Pfam" id="PF04828">
    <property type="entry name" value="GFA"/>
    <property type="match status" value="1"/>
</dbReference>
<dbReference type="InParanoid" id="A0A423PR43"/>